<proteinExistence type="predicted"/>
<feature type="non-terminal residue" evidence="2">
    <location>
        <position position="1"/>
    </location>
</feature>
<name>A0A6J4VH37_9BACT</name>
<feature type="non-terminal residue" evidence="2">
    <location>
        <position position="320"/>
    </location>
</feature>
<feature type="compositionally biased region" description="Low complexity" evidence="1">
    <location>
        <begin position="71"/>
        <end position="89"/>
    </location>
</feature>
<feature type="region of interest" description="Disordered" evidence="1">
    <location>
        <begin position="144"/>
        <end position="195"/>
    </location>
</feature>
<reference evidence="2" key="1">
    <citation type="submission" date="2020-02" db="EMBL/GenBank/DDBJ databases">
        <authorList>
            <person name="Meier V. D."/>
        </authorList>
    </citation>
    <scope>NUCLEOTIDE SEQUENCE</scope>
    <source>
        <strain evidence="2">AVDCRST_MAG19</strain>
    </source>
</reference>
<feature type="compositionally biased region" description="Basic residues" evidence="1">
    <location>
        <begin position="146"/>
        <end position="158"/>
    </location>
</feature>
<sequence length="320" mass="33312">DESPPRRRAGDRAGAGPRARRPDRAGAGAACRGRALGVDLRGDEGVVCGGDAAGVHLRPLRADDPARLRRAAGPAAGDGAATAASGPGALRRRRAQRLHPLPTRLRARARSHVPLLQLPADRDGAALHRPDPGTGRGVDAAARLARAGRRHRRRRRLPPRSAGRAGDAARGRAEPRGGGQLRHVRDRQPAARGRVPARDVHRLHGAGGRGAADCALGAGRGRPRVGACLDRGVDWDRLHGRSPGLRRVHALELGHREAGRGGGHRLQPAGAGSERWPLGAPPGGGLRTGEGRRRGARPHRARDCEVAAAGVADRAGGGTV</sequence>
<feature type="compositionally biased region" description="Basic and acidic residues" evidence="1">
    <location>
        <begin position="1"/>
        <end position="11"/>
    </location>
</feature>
<accession>A0A6J4VH37</accession>
<protein>
    <submittedName>
        <fullName evidence="2">Uncharacterized protein</fullName>
    </submittedName>
</protein>
<dbReference type="EMBL" id="CADCWL010000158">
    <property type="protein sequence ID" value="CAA9573420.1"/>
    <property type="molecule type" value="Genomic_DNA"/>
</dbReference>
<organism evidence="2">
    <name type="scientific">uncultured Thermomicrobiales bacterium</name>
    <dbReference type="NCBI Taxonomy" id="1645740"/>
    <lineage>
        <taxon>Bacteria</taxon>
        <taxon>Pseudomonadati</taxon>
        <taxon>Thermomicrobiota</taxon>
        <taxon>Thermomicrobia</taxon>
        <taxon>Thermomicrobiales</taxon>
        <taxon>environmental samples</taxon>
    </lineage>
</organism>
<evidence type="ECO:0000313" key="2">
    <source>
        <dbReference type="EMBL" id="CAA9573420.1"/>
    </source>
</evidence>
<feature type="region of interest" description="Disordered" evidence="1">
    <location>
        <begin position="59"/>
        <end position="93"/>
    </location>
</feature>
<feature type="region of interest" description="Disordered" evidence="1">
    <location>
        <begin position="256"/>
        <end position="320"/>
    </location>
</feature>
<dbReference type="AlphaFoldDB" id="A0A6J4VH37"/>
<gene>
    <name evidence="2" type="ORF">AVDCRST_MAG19-3048</name>
</gene>
<evidence type="ECO:0000256" key="1">
    <source>
        <dbReference type="SAM" id="MobiDB-lite"/>
    </source>
</evidence>
<feature type="region of interest" description="Disordered" evidence="1">
    <location>
        <begin position="1"/>
        <end position="29"/>
    </location>
</feature>